<gene>
    <name evidence="3" type="ORF">ACFFIX_12870</name>
</gene>
<accession>A0ABV6GF65</accession>
<dbReference type="Pfam" id="PF04434">
    <property type="entry name" value="SWIM"/>
    <property type="match status" value="1"/>
</dbReference>
<organism evidence="3 4">
    <name type="scientific">Metabacillus herbersteinensis</name>
    <dbReference type="NCBI Taxonomy" id="283816"/>
    <lineage>
        <taxon>Bacteria</taxon>
        <taxon>Bacillati</taxon>
        <taxon>Bacillota</taxon>
        <taxon>Bacilli</taxon>
        <taxon>Bacillales</taxon>
        <taxon>Bacillaceae</taxon>
        <taxon>Metabacillus</taxon>
    </lineage>
</organism>
<reference evidence="3 4" key="1">
    <citation type="submission" date="2024-09" db="EMBL/GenBank/DDBJ databases">
        <authorList>
            <person name="Sun Q."/>
            <person name="Mori K."/>
        </authorList>
    </citation>
    <scope>NUCLEOTIDE SEQUENCE [LARGE SCALE GENOMIC DNA]</scope>
    <source>
        <strain evidence="3 4">CCM 7228</strain>
    </source>
</reference>
<comment type="caution">
    <text evidence="3">The sequence shown here is derived from an EMBL/GenBank/DDBJ whole genome shotgun (WGS) entry which is preliminary data.</text>
</comment>
<sequence>MLSQELGKERVLGAAEQIKHLLSKDDEHDRTLMKKGLILYRQGSIFMIKTTSDSVSARVQDVTSVEVKLDLDDFTMSTCTCPSDSICRHILATFLYVYATVDRVGTFVDRWKDDKKQPDILAHVRKASSLLRPEPEFNNKSLQSWLNFFDEEYELWREQISSPNNLVQSLYHHYYMKLKKKAPTSPEMKQFYNTQAATTVFIKMLQLINETKPSDYMLQHVYYPFIDQLIDAVSMAIREMKRYALPFALDPLLDESVERFRELLTCSTHYQYERLTLYRLLWTELLRRDKFILREREWLEEQQADELDRDLPKTVEYETALMHMDFLQSRDDDVFKRLSALPATAYPFMFEWVEDIVKKKNYQRLSRWVTHLIDSAPDYLQSPVSFNEKRSSIRYLINLLKENTDFTKKDAVFEELCAALLPYSYSEYDDYLLTKQQYRKWVELQTLLGFSIFELDRFVLKEAEKAEPGSLLPLYHQAVETEISMRTRENYKVAVRYLKRLKAIYKKLKNEPAWENYLHHLTEEHRRLRAFREELKKGKLIHA</sequence>
<dbReference type="EMBL" id="JBHLVO010000009">
    <property type="protein sequence ID" value="MFC0272327.1"/>
    <property type="molecule type" value="Genomic_DNA"/>
</dbReference>
<protein>
    <submittedName>
        <fullName evidence="3">SWIM zinc finger domain-containing protein</fullName>
    </submittedName>
</protein>
<feature type="domain" description="SWIM-type" evidence="2">
    <location>
        <begin position="65"/>
        <end position="98"/>
    </location>
</feature>
<keyword evidence="1" id="KW-0479">Metal-binding</keyword>
<evidence type="ECO:0000313" key="3">
    <source>
        <dbReference type="EMBL" id="MFC0272327.1"/>
    </source>
</evidence>
<name>A0ABV6GF65_9BACI</name>
<evidence type="ECO:0000313" key="4">
    <source>
        <dbReference type="Proteomes" id="UP001589854"/>
    </source>
</evidence>
<dbReference type="PROSITE" id="PS50966">
    <property type="entry name" value="ZF_SWIM"/>
    <property type="match status" value="1"/>
</dbReference>
<dbReference type="RefSeq" id="WP_378934529.1">
    <property type="nucleotide sequence ID" value="NZ_JBHLVO010000009.1"/>
</dbReference>
<proteinExistence type="predicted"/>
<evidence type="ECO:0000259" key="2">
    <source>
        <dbReference type="PROSITE" id="PS50966"/>
    </source>
</evidence>
<keyword evidence="4" id="KW-1185">Reference proteome</keyword>
<dbReference type="Proteomes" id="UP001589854">
    <property type="component" value="Unassembled WGS sequence"/>
</dbReference>
<keyword evidence="1" id="KW-0863">Zinc-finger</keyword>
<evidence type="ECO:0000256" key="1">
    <source>
        <dbReference type="PROSITE-ProRule" id="PRU00325"/>
    </source>
</evidence>
<keyword evidence="1" id="KW-0862">Zinc</keyword>
<dbReference type="InterPro" id="IPR007527">
    <property type="entry name" value="Znf_SWIM"/>
</dbReference>